<dbReference type="PANTHER" id="PTHR30383:SF5">
    <property type="entry name" value="SGNH HYDROLASE-TYPE ESTERASE DOMAIN-CONTAINING PROTEIN"/>
    <property type="match status" value="1"/>
</dbReference>
<dbReference type="Proteomes" id="UP000681075">
    <property type="component" value="Unassembled WGS sequence"/>
</dbReference>
<organism evidence="3 4">
    <name type="scientific">Roseiterribacter gracilis</name>
    <dbReference type="NCBI Taxonomy" id="2812848"/>
    <lineage>
        <taxon>Bacteria</taxon>
        <taxon>Pseudomonadati</taxon>
        <taxon>Pseudomonadota</taxon>
        <taxon>Alphaproteobacteria</taxon>
        <taxon>Rhodospirillales</taxon>
        <taxon>Roseiterribacteraceae</taxon>
        <taxon>Roseiterribacter</taxon>
    </lineage>
</organism>
<name>A0A8S8X5X4_9PROT</name>
<dbReference type="InterPro" id="IPR036514">
    <property type="entry name" value="SGNH_hydro_sf"/>
</dbReference>
<accession>A0A8S8X5X4</accession>
<comment type="caution">
    <text evidence="3">The sequence shown here is derived from an EMBL/GenBank/DDBJ whole genome shotgun (WGS) entry which is preliminary data.</text>
</comment>
<dbReference type="EMBL" id="BOPV01000001">
    <property type="protein sequence ID" value="GIL38238.1"/>
    <property type="molecule type" value="Genomic_DNA"/>
</dbReference>
<feature type="signal peptide" evidence="1">
    <location>
        <begin position="1"/>
        <end position="23"/>
    </location>
</feature>
<dbReference type="RefSeq" id="WP_420241208.1">
    <property type="nucleotide sequence ID" value="NZ_BOPV01000001.1"/>
</dbReference>
<dbReference type="PANTHER" id="PTHR30383">
    <property type="entry name" value="THIOESTERASE 1/PROTEASE 1/LYSOPHOSPHOLIPASE L1"/>
    <property type="match status" value="1"/>
</dbReference>
<dbReference type="InterPro" id="IPR051532">
    <property type="entry name" value="Ester_Hydrolysis_Enzymes"/>
</dbReference>
<feature type="chain" id="PRO_5035736565" evidence="1">
    <location>
        <begin position="24"/>
        <end position="246"/>
    </location>
</feature>
<evidence type="ECO:0000313" key="4">
    <source>
        <dbReference type="Proteomes" id="UP000681075"/>
    </source>
</evidence>
<dbReference type="InterPro" id="IPR013830">
    <property type="entry name" value="SGNH_hydro"/>
</dbReference>
<evidence type="ECO:0000259" key="2">
    <source>
        <dbReference type="Pfam" id="PF13472"/>
    </source>
</evidence>
<keyword evidence="1" id="KW-0732">Signal</keyword>
<gene>
    <name evidence="3" type="ORF">TMPK1_04750</name>
</gene>
<keyword evidence="4" id="KW-1185">Reference proteome</keyword>
<evidence type="ECO:0000256" key="1">
    <source>
        <dbReference type="SAM" id="SignalP"/>
    </source>
</evidence>
<reference evidence="3" key="1">
    <citation type="submission" date="2021-02" db="EMBL/GenBank/DDBJ databases">
        <title>Genome sequence of Rhodospirillales sp. strain TMPK1 isolated from soil.</title>
        <authorList>
            <person name="Nakai R."/>
            <person name="Kusada H."/>
            <person name="Tamaki H."/>
        </authorList>
    </citation>
    <scope>NUCLEOTIDE SEQUENCE</scope>
    <source>
        <strain evidence="3">TMPK1</strain>
    </source>
</reference>
<dbReference type="GO" id="GO:0004622">
    <property type="term" value="F:phosphatidylcholine lysophospholipase activity"/>
    <property type="evidence" value="ECO:0007669"/>
    <property type="project" value="TreeGrafter"/>
</dbReference>
<dbReference type="AlphaFoldDB" id="A0A8S8X5X4"/>
<evidence type="ECO:0000313" key="3">
    <source>
        <dbReference type="EMBL" id="GIL38238.1"/>
    </source>
</evidence>
<sequence length="246" mass="27116">MRSATRAGLASLLLLGLTNIANAAPEDRRKLDEFKRIVARDDVAELDRYRADNRTLLASSDARPRIVLLGDSILFHWTDDKLPAPAKLNLINRGIPGQNTTQMLLRFEDDVVALAPKTVVLMGGTNDLRVYEGEPAAARDDVVARATRNLTAMADIAQAQGIKVILCTVPPFGSDPKLQRDLGTVLALNDWIRSFAKARTYPVADTFMSLADPAGYLPVELAPDGLHPNDEGYRRMWRRLETALKS</sequence>
<protein>
    <submittedName>
        <fullName evidence="3">Lipase</fullName>
    </submittedName>
</protein>
<dbReference type="SUPFAM" id="SSF52266">
    <property type="entry name" value="SGNH hydrolase"/>
    <property type="match status" value="1"/>
</dbReference>
<feature type="domain" description="SGNH hydrolase-type esterase" evidence="2">
    <location>
        <begin position="75"/>
        <end position="235"/>
    </location>
</feature>
<dbReference type="Pfam" id="PF13472">
    <property type="entry name" value="Lipase_GDSL_2"/>
    <property type="match status" value="1"/>
</dbReference>
<dbReference type="Gene3D" id="3.40.50.1110">
    <property type="entry name" value="SGNH hydrolase"/>
    <property type="match status" value="1"/>
</dbReference>
<proteinExistence type="predicted"/>